<dbReference type="PANTHER" id="PTHR30023:SF0">
    <property type="entry name" value="PENICILLIN-SENSITIVE CARBOXYPEPTIDASE A"/>
    <property type="match status" value="1"/>
</dbReference>
<proteinExistence type="inferred from homology"/>
<organism evidence="3">
    <name type="scientific">freshwater metagenome</name>
    <dbReference type="NCBI Taxonomy" id="449393"/>
    <lineage>
        <taxon>unclassified sequences</taxon>
        <taxon>metagenomes</taxon>
        <taxon>ecological metagenomes</taxon>
    </lineage>
</organism>
<dbReference type="InterPro" id="IPR012338">
    <property type="entry name" value="Beta-lactam/transpept-like"/>
</dbReference>
<evidence type="ECO:0000256" key="2">
    <source>
        <dbReference type="ARBA" id="ARBA00022801"/>
    </source>
</evidence>
<dbReference type="PRINTS" id="PR00922">
    <property type="entry name" value="DADACBPTASE3"/>
</dbReference>
<dbReference type="PANTHER" id="PTHR30023">
    <property type="entry name" value="D-ALANYL-D-ALANINE CARBOXYPEPTIDASE"/>
    <property type="match status" value="1"/>
</dbReference>
<dbReference type="EMBL" id="CAFABK010000159">
    <property type="protein sequence ID" value="CAB4835952.1"/>
    <property type="molecule type" value="Genomic_DNA"/>
</dbReference>
<dbReference type="GO" id="GO:0000270">
    <property type="term" value="P:peptidoglycan metabolic process"/>
    <property type="evidence" value="ECO:0007669"/>
    <property type="project" value="TreeGrafter"/>
</dbReference>
<name>A0A6J7ASK1_9ZZZZ</name>
<dbReference type="InterPro" id="IPR000667">
    <property type="entry name" value="Peptidase_S13"/>
</dbReference>
<dbReference type="GO" id="GO:0004185">
    <property type="term" value="F:serine-type carboxypeptidase activity"/>
    <property type="evidence" value="ECO:0007669"/>
    <property type="project" value="InterPro"/>
</dbReference>
<comment type="similarity">
    <text evidence="1">Belongs to the peptidase S13 family.</text>
</comment>
<gene>
    <name evidence="3" type="ORF">UFOPK3204_01867</name>
</gene>
<accession>A0A6J7ASK1</accession>
<dbReference type="SUPFAM" id="SSF56601">
    <property type="entry name" value="beta-lactamase/transpeptidase-like"/>
    <property type="match status" value="1"/>
</dbReference>
<protein>
    <submittedName>
        <fullName evidence="3">Unannotated protein</fullName>
    </submittedName>
</protein>
<keyword evidence="2" id="KW-0378">Hydrolase</keyword>
<sequence>MLFRSGGTRAGGLVLVLLFGLPLAAPATAANPIPPAAPVLTATAVVGSKAPAPSPAGVQKATARVLAGSALGNFSALVVDPATDQVLLGVNTDKARIPASTIKLLTAAAALEVLGPRTRLATKVMRDGNTVTLLGGGDTSLVRARGGDPLAGGFASLKNLAKLTAAASPGTPLKLTYDESLFTGPMTGPNWPKNAARLGIASPVSALMVDEGRVRPGALSRVSDPAKQAAQVFAGYLAKAGVEVISTTPGVAPASATEIARVESPPIADLVEQLLTDSNNDLGESLAHLVGGASGAGASFAGGAKAVTSTVTKLGLPIGGLVISDGSGLSGNNRVSVATYGALLADVAVNSNPELSAIGGGLAVAGATGTLADRFQSGATARGAGYVHAKTGSLTGVIGLAGTVKDADGRVLVFAILANDVKNLNAARQSVDIFATKLAKCGCS</sequence>
<reference evidence="3" key="1">
    <citation type="submission" date="2020-05" db="EMBL/GenBank/DDBJ databases">
        <authorList>
            <person name="Chiriac C."/>
            <person name="Salcher M."/>
            <person name="Ghai R."/>
            <person name="Kavagutti S V."/>
        </authorList>
    </citation>
    <scope>NUCLEOTIDE SEQUENCE</scope>
</reference>
<evidence type="ECO:0000256" key="1">
    <source>
        <dbReference type="ARBA" id="ARBA00006096"/>
    </source>
</evidence>
<dbReference type="AlphaFoldDB" id="A0A6J7ASK1"/>
<dbReference type="Pfam" id="PF02113">
    <property type="entry name" value="Peptidase_S13"/>
    <property type="match status" value="2"/>
</dbReference>
<dbReference type="Gene3D" id="3.40.710.10">
    <property type="entry name" value="DD-peptidase/beta-lactamase superfamily"/>
    <property type="match status" value="2"/>
</dbReference>
<dbReference type="GO" id="GO:0006508">
    <property type="term" value="P:proteolysis"/>
    <property type="evidence" value="ECO:0007669"/>
    <property type="project" value="InterPro"/>
</dbReference>
<evidence type="ECO:0000313" key="3">
    <source>
        <dbReference type="EMBL" id="CAB4835952.1"/>
    </source>
</evidence>
<dbReference type="NCBIfam" id="TIGR00666">
    <property type="entry name" value="PBP4"/>
    <property type="match status" value="1"/>
</dbReference>